<reference evidence="1 2" key="2">
    <citation type="journal article" date="2023" name="Mol. Biol. Evol.">
        <title>Genomics of Secondarily Temperate Adaptation in the Only Non-Antarctic Icefish.</title>
        <authorList>
            <person name="Rivera-Colon A.G."/>
            <person name="Rayamajhi N."/>
            <person name="Minhas B.F."/>
            <person name="Madrigal G."/>
            <person name="Bilyk K.T."/>
            <person name="Yoon V."/>
            <person name="Hune M."/>
            <person name="Gregory S."/>
            <person name="Cheng C.H.C."/>
            <person name="Catchen J.M."/>
        </authorList>
    </citation>
    <scope>NUCLEOTIDE SEQUENCE [LARGE SCALE GENOMIC DNA]</scope>
    <source>
        <strain evidence="1">JMC-PN-2008</strain>
    </source>
</reference>
<keyword evidence="2" id="KW-1185">Reference proteome</keyword>
<protein>
    <submittedName>
        <fullName evidence="1">Uncharacterized protein</fullName>
    </submittedName>
</protein>
<gene>
    <name evidence="1" type="ORF">PBY51_017375</name>
</gene>
<evidence type="ECO:0000313" key="2">
    <source>
        <dbReference type="Proteomes" id="UP001346869"/>
    </source>
</evidence>
<name>A0AAN7XJL9_ELEMC</name>
<evidence type="ECO:0000313" key="1">
    <source>
        <dbReference type="EMBL" id="KAK5861939.1"/>
    </source>
</evidence>
<sequence length="71" mass="8297">MEKKTPTPILTLCLPGCRTSLWRFLDRDLERLLERELERDLDRDLVRLRDLEADFGDLDITAANPQTVAQE</sequence>
<dbReference type="EMBL" id="JAUZQC010000012">
    <property type="protein sequence ID" value="KAK5861939.1"/>
    <property type="molecule type" value="Genomic_DNA"/>
</dbReference>
<organism evidence="1 2">
    <name type="scientific">Eleginops maclovinus</name>
    <name type="common">Patagonian blennie</name>
    <name type="synonym">Eleginus maclovinus</name>
    <dbReference type="NCBI Taxonomy" id="56733"/>
    <lineage>
        <taxon>Eukaryota</taxon>
        <taxon>Metazoa</taxon>
        <taxon>Chordata</taxon>
        <taxon>Craniata</taxon>
        <taxon>Vertebrata</taxon>
        <taxon>Euteleostomi</taxon>
        <taxon>Actinopterygii</taxon>
        <taxon>Neopterygii</taxon>
        <taxon>Teleostei</taxon>
        <taxon>Neoteleostei</taxon>
        <taxon>Acanthomorphata</taxon>
        <taxon>Eupercaria</taxon>
        <taxon>Perciformes</taxon>
        <taxon>Notothenioidei</taxon>
        <taxon>Eleginopidae</taxon>
        <taxon>Eleginops</taxon>
    </lineage>
</organism>
<proteinExistence type="predicted"/>
<reference evidence="1 2" key="1">
    <citation type="journal article" date="2023" name="Genes (Basel)">
        <title>Chromosome-Level Genome Assembly and Circadian Gene Repertoire of the Patagonia Blennie Eleginops maclovinus-The Closest Ancestral Proxy of Antarctic Cryonotothenioids.</title>
        <authorList>
            <person name="Cheng C.C."/>
            <person name="Rivera-Colon A.G."/>
            <person name="Minhas B.F."/>
            <person name="Wilson L."/>
            <person name="Rayamajhi N."/>
            <person name="Vargas-Chacoff L."/>
            <person name="Catchen J.M."/>
        </authorList>
    </citation>
    <scope>NUCLEOTIDE SEQUENCE [LARGE SCALE GENOMIC DNA]</scope>
    <source>
        <strain evidence="1">JMC-PN-2008</strain>
    </source>
</reference>
<comment type="caution">
    <text evidence="1">The sequence shown here is derived from an EMBL/GenBank/DDBJ whole genome shotgun (WGS) entry which is preliminary data.</text>
</comment>
<dbReference type="AlphaFoldDB" id="A0AAN7XJL9"/>
<accession>A0AAN7XJL9</accession>
<dbReference type="Proteomes" id="UP001346869">
    <property type="component" value="Unassembled WGS sequence"/>
</dbReference>